<feature type="chain" id="PRO_5042170885" evidence="1">
    <location>
        <begin position="25"/>
        <end position="294"/>
    </location>
</feature>
<gene>
    <name evidence="3" type="ORF">SG34_019625</name>
</gene>
<accession>A0AAE9Z036</accession>
<dbReference type="NCBIfam" id="TIGR02595">
    <property type="entry name" value="PEP_CTERM"/>
    <property type="match status" value="1"/>
</dbReference>
<dbReference type="EMBL" id="CP059733">
    <property type="protein sequence ID" value="WDE03579.1"/>
    <property type="molecule type" value="Genomic_DNA"/>
</dbReference>
<keyword evidence="1" id="KW-0732">Signal</keyword>
<reference evidence="3 4" key="1">
    <citation type="journal article" date="2015" name="Genome Announc.">
        <title>Draft Genome Sequences of Marine Isolates of Thalassomonas viridans and Thalassomonas actiniarum.</title>
        <authorList>
            <person name="Olonade I."/>
            <person name="van Zyl L.J."/>
            <person name="Trindade M."/>
        </authorList>
    </citation>
    <scope>NUCLEOTIDE SEQUENCE [LARGE SCALE GENOMIC DNA]</scope>
    <source>
        <strain evidence="3 4">XOM25</strain>
    </source>
</reference>
<feature type="domain" description="Ice-binding protein C-terminal" evidence="2">
    <location>
        <begin position="269"/>
        <end position="291"/>
    </location>
</feature>
<reference evidence="3 4" key="2">
    <citation type="journal article" date="2022" name="Mar. Drugs">
        <title>Bioassay-Guided Fractionation Leads to the Detection of Cholic Acid Generated by the Rare Thalassomonas sp.</title>
        <authorList>
            <person name="Pheiffer F."/>
            <person name="Schneider Y.K."/>
            <person name="Hansen E.H."/>
            <person name="Andersen J.H."/>
            <person name="Isaksson J."/>
            <person name="Busche T."/>
            <person name="R C."/>
            <person name="Kalinowski J."/>
            <person name="Zyl L.V."/>
            <person name="Trindade M."/>
        </authorList>
    </citation>
    <scope>NUCLEOTIDE SEQUENCE [LARGE SCALE GENOMIC DNA]</scope>
    <source>
        <strain evidence="3 4">XOM25</strain>
    </source>
</reference>
<protein>
    <submittedName>
        <fullName evidence="3">PEP-CTERM sorting domain-containing protein</fullName>
    </submittedName>
</protein>
<evidence type="ECO:0000256" key="1">
    <source>
        <dbReference type="SAM" id="SignalP"/>
    </source>
</evidence>
<dbReference type="Pfam" id="PF07589">
    <property type="entry name" value="PEP-CTERM"/>
    <property type="match status" value="1"/>
</dbReference>
<dbReference type="KEGG" id="tvd:SG34_019625"/>
<dbReference type="AlphaFoldDB" id="A0AAE9Z036"/>
<dbReference type="Proteomes" id="UP000032352">
    <property type="component" value="Chromosome"/>
</dbReference>
<evidence type="ECO:0000259" key="2">
    <source>
        <dbReference type="Pfam" id="PF07589"/>
    </source>
</evidence>
<evidence type="ECO:0000313" key="3">
    <source>
        <dbReference type="EMBL" id="WDE03579.1"/>
    </source>
</evidence>
<proteinExistence type="predicted"/>
<keyword evidence="4" id="KW-1185">Reference proteome</keyword>
<name>A0AAE9Z036_9GAMM</name>
<dbReference type="RefSeq" id="WP_084723792.1">
    <property type="nucleotide sequence ID" value="NZ_CP059733.1"/>
</dbReference>
<evidence type="ECO:0000313" key="4">
    <source>
        <dbReference type="Proteomes" id="UP000032352"/>
    </source>
</evidence>
<dbReference type="InterPro" id="IPR013424">
    <property type="entry name" value="Ice-binding_C"/>
</dbReference>
<feature type="signal peptide" evidence="1">
    <location>
        <begin position="1"/>
        <end position="24"/>
    </location>
</feature>
<organism evidence="3 4">
    <name type="scientific">Thalassomonas viridans</name>
    <dbReference type="NCBI Taxonomy" id="137584"/>
    <lineage>
        <taxon>Bacteria</taxon>
        <taxon>Pseudomonadati</taxon>
        <taxon>Pseudomonadota</taxon>
        <taxon>Gammaproteobacteria</taxon>
        <taxon>Alteromonadales</taxon>
        <taxon>Colwelliaceae</taxon>
        <taxon>Thalassomonas</taxon>
    </lineage>
</organism>
<sequence>MMYTKLLKGLVSGLILSASLSANASQILFAHVNTSGFVNDGNGLAAMLSAAGHDVTTRFLNDAVYDDYSNFDQIFVYDLSGNSDNSAIQNANYANIGNWYNNLAKQNLILDGRIISSYSRWTNDNNMSAEDAWIQNYAKQLDLRGGGLVLGTDHNVVVSGINSINSAIGVGAFYGNYGTYPSSQAVVDTNSPLYLDSLDACRSDSNNTCINDNSTTGFVATGLQANGQMLTPVAYHGSNLDAWNYAAVSSTMGSPTFGTCGGADQPPCSVPAPGSLALFGLGIAALGFAKRKRA</sequence>